<comment type="subunit">
    <text evidence="4">Homotetramer.</text>
</comment>
<dbReference type="GO" id="GO:0071555">
    <property type="term" value="P:cell wall organization"/>
    <property type="evidence" value="ECO:0007669"/>
    <property type="project" value="UniProtKB-KW"/>
</dbReference>
<evidence type="ECO:0000256" key="11">
    <source>
        <dbReference type="ARBA" id="ARBA00066867"/>
    </source>
</evidence>
<comment type="cofactor">
    <cofactor evidence="1">
        <name>FAD</name>
        <dbReference type="ChEBI" id="CHEBI:57692"/>
    </cofactor>
</comment>
<keyword evidence="7" id="KW-0413">Isomerase</keyword>
<dbReference type="Proteomes" id="UP000005087">
    <property type="component" value="Chromosome"/>
</dbReference>
<gene>
    <name evidence="16" type="ORF">SacglDRAFT_00192</name>
</gene>
<dbReference type="Gene3D" id="3.40.50.720">
    <property type="entry name" value="NAD(P)-binding Rossmann-like Domain"/>
    <property type="match status" value="3"/>
</dbReference>
<protein>
    <recommendedName>
        <fullName evidence="12">UDP-galactopyranose mutase</fullName>
        <ecNumber evidence="11">5.4.99.9</ecNumber>
    </recommendedName>
    <alternativeName>
        <fullName evidence="13">UDP-GALP mutase</fullName>
    </alternativeName>
    <alternativeName>
        <fullName evidence="14">Uridine 5-diphosphate galactopyranose mutase</fullName>
    </alternativeName>
</protein>
<comment type="catalytic activity">
    <reaction evidence="9">
        <text>UDP-alpha-D-galactose = UDP-alpha-D-galactofuranose</text>
        <dbReference type="Rhea" id="RHEA:24132"/>
        <dbReference type="ChEBI" id="CHEBI:66914"/>
        <dbReference type="ChEBI" id="CHEBI:66915"/>
        <dbReference type="EC" id="5.4.99.9"/>
    </reaction>
</comment>
<evidence type="ECO:0000259" key="15">
    <source>
        <dbReference type="Pfam" id="PF03275"/>
    </source>
</evidence>
<dbReference type="NCBIfam" id="TIGR00031">
    <property type="entry name" value="UDP-GALP_mutase"/>
    <property type="match status" value="1"/>
</dbReference>
<dbReference type="AlphaFoldDB" id="I1CWT1"/>
<feature type="domain" description="UDP-galactopyranose mutase C-terminal" evidence="15">
    <location>
        <begin position="174"/>
        <end position="382"/>
    </location>
</feature>
<dbReference type="GO" id="GO:0005829">
    <property type="term" value="C:cytosol"/>
    <property type="evidence" value="ECO:0007669"/>
    <property type="project" value="TreeGrafter"/>
</dbReference>
<dbReference type="Pfam" id="PF03275">
    <property type="entry name" value="GLF"/>
    <property type="match status" value="1"/>
</dbReference>
<dbReference type="HOGENOM" id="CLU_042118_0_0_11"/>
<evidence type="ECO:0000313" key="17">
    <source>
        <dbReference type="Proteomes" id="UP000005087"/>
    </source>
</evidence>
<reference evidence="17" key="2">
    <citation type="submission" date="2012-01" db="EMBL/GenBank/DDBJ databases">
        <title>Noncontiguous Finished sequence of chromosome of Saccharomonospora glauca K62.</title>
        <authorList>
            <consortium name="US DOE Joint Genome Institute"/>
            <person name="Lucas S."/>
            <person name="Han J."/>
            <person name="Lapidus A."/>
            <person name="Cheng J.-F."/>
            <person name="Goodwin L."/>
            <person name="Pitluck S."/>
            <person name="Peters L."/>
            <person name="Mikhailova N."/>
            <person name="Held B."/>
            <person name="Detter J.C."/>
            <person name="Han C."/>
            <person name="Tapia R."/>
            <person name="Land M."/>
            <person name="Hauser L."/>
            <person name="Kyrpides N."/>
            <person name="Ivanova N."/>
            <person name="Pagani I."/>
            <person name="Brambilla E.-M."/>
            <person name="Klenk H.-P."/>
            <person name="Woyke T."/>
        </authorList>
    </citation>
    <scope>NUCLEOTIDE SEQUENCE [LARGE SCALE GENOMIC DNA]</scope>
    <source>
        <strain evidence="17">K62</strain>
    </source>
</reference>
<evidence type="ECO:0000256" key="2">
    <source>
        <dbReference type="ARBA" id="ARBA00004776"/>
    </source>
</evidence>
<evidence type="ECO:0000256" key="5">
    <source>
        <dbReference type="ARBA" id="ARBA00022630"/>
    </source>
</evidence>
<evidence type="ECO:0000256" key="8">
    <source>
        <dbReference type="ARBA" id="ARBA00023316"/>
    </source>
</evidence>
<keyword evidence="17" id="KW-1185">Reference proteome</keyword>
<evidence type="ECO:0000256" key="13">
    <source>
        <dbReference type="ARBA" id="ARBA00076188"/>
    </source>
</evidence>
<name>I1CWT1_9PSEU</name>
<evidence type="ECO:0000256" key="9">
    <source>
        <dbReference type="ARBA" id="ARBA00050658"/>
    </source>
</evidence>
<dbReference type="EMBL" id="CM001484">
    <property type="protein sequence ID" value="EIE97155.1"/>
    <property type="molecule type" value="Genomic_DNA"/>
</dbReference>
<dbReference type="FunFam" id="3.40.50.720:FF:000422">
    <property type="entry name" value="UDP-galactopyranose mutase"/>
    <property type="match status" value="1"/>
</dbReference>
<keyword evidence="8" id="KW-0961">Cell wall biogenesis/degradation</keyword>
<dbReference type="GO" id="GO:0050660">
    <property type="term" value="F:flavin adenine dinucleotide binding"/>
    <property type="evidence" value="ECO:0007669"/>
    <property type="project" value="TreeGrafter"/>
</dbReference>
<dbReference type="FunFam" id="3.40.50.720:FF:000397">
    <property type="entry name" value="UDP-galactopyranose mutase"/>
    <property type="match status" value="1"/>
</dbReference>
<keyword evidence="6" id="KW-0274">FAD</keyword>
<evidence type="ECO:0000256" key="14">
    <source>
        <dbReference type="ARBA" id="ARBA00082076"/>
    </source>
</evidence>
<evidence type="ECO:0000256" key="7">
    <source>
        <dbReference type="ARBA" id="ARBA00023235"/>
    </source>
</evidence>
<proteinExistence type="inferred from homology"/>
<evidence type="ECO:0000256" key="4">
    <source>
        <dbReference type="ARBA" id="ARBA00011881"/>
    </source>
</evidence>
<keyword evidence="5" id="KW-0285">Flavoprotein</keyword>
<comment type="function">
    <text evidence="10">Catalyzes the interconversion through a 2-keto intermediate of uridine diphosphogalactopyranose (UDP-GalP) into uridine diphosphogalactofuranose (UDP-GalF) which is a key building block for cell wall construction in Mycobacterium tuberculosis.</text>
</comment>
<evidence type="ECO:0000313" key="16">
    <source>
        <dbReference type="EMBL" id="EIE97155.1"/>
    </source>
</evidence>
<evidence type="ECO:0000256" key="3">
    <source>
        <dbReference type="ARBA" id="ARBA00009321"/>
    </source>
</evidence>
<evidence type="ECO:0000256" key="12">
    <source>
        <dbReference type="ARBA" id="ARBA00069801"/>
    </source>
</evidence>
<evidence type="ECO:0000256" key="10">
    <source>
        <dbReference type="ARBA" id="ARBA00057226"/>
    </source>
</evidence>
<dbReference type="EC" id="5.4.99.9" evidence="11"/>
<reference evidence="16 17" key="1">
    <citation type="submission" date="2011-09" db="EMBL/GenBank/DDBJ databases">
        <authorList>
            <consortium name="US DOE Joint Genome Institute (JGI-PGF)"/>
            <person name="Lucas S."/>
            <person name="Han J."/>
            <person name="Lapidus A."/>
            <person name="Cheng J.-F."/>
            <person name="Goodwin L."/>
            <person name="Pitluck S."/>
            <person name="Peters L."/>
            <person name="Land M.L."/>
            <person name="Hauser L."/>
            <person name="Brambilla E."/>
            <person name="Klenk H.-P."/>
            <person name="Woyke T.J."/>
        </authorList>
    </citation>
    <scope>NUCLEOTIDE SEQUENCE [LARGE SCALE GENOMIC DNA]</scope>
    <source>
        <strain evidence="16 17">K62</strain>
    </source>
</reference>
<dbReference type="GO" id="GO:0008767">
    <property type="term" value="F:UDP-galactopyranose mutase activity"/>
    <property type="evidence" value="ECO:0007669"/>
    <property type="project" value="UniProtKB-EC"/>
</dbReference>
<dbReference type="PANTHER" id="PTHR21197">
    <property type="entry name" value="UDP-GALACTOPYRANOSE MUTASE"/>
    <property type="match status" value="1"/>
</dbReference>
<dbReference type="STRING" id="928724.SacglDRAFT_00192"/>
<organism evidence="16 17">
    <name type="scientific">Saccharomonospora glauca K62</name>
    <dbReference type="NCBI Taxonomy" id="928724"/>
    <lineage>
        <taxon>Bacteria</taxon>
        <taxon>Bacillati</taxon>
        <taxon>Actinomycetota</taxon>
        <taxon>Actinomycetes</taxon>
        <taxon>Pseudonocardiales</taxon>
        <taxon>Pseudonocardiaceae</taxon>
        <taxon>Saccharomonospora</taxon>
    </lineage>
</organism>
<dbReference type="PANTHER" id="PTHR21197:SF0">
    <property type="entry name" value="UDP-GALACTOPYRANOSE MUTASE"/>
    <property type="match status" value="1"/>
</dbReference>
<evidence type="ECO:0000256" key="1">
    <source>
        <dbReference type="ARBA" id="ARBA00001974"/>
    </source>
</evidence>
<dbReference type="OrthoDB" id="9769600at2"/>
<dbReference type="FunFam" id="3.40.50.720:FF:000354">
    <property type="entry name" value="UDP-galactopyranose mutase"/>
    <property type="match status" value="1"/>
</dbReference>
<dbReference type="RefSeq" id="WP_005460938.1">
    <property type="nucleotide sequence ID" value="NZ_CM001484.1"/>
</dbReference>
<comment type="similarity">
    <text evidence="3">Belongs to the UDP-galactopyranose/dTDP-fucopyranose mutase family.</text>
</comment>
<dbReference type="InterPro" id="IPR015899">
    <property type="entry name" value="UDP-GalPyranose_mutase_C"/>
</dbReference>
<accession>I1CWT1</accession>
<comment type="pathway">
    <text evidence="2">Cell wall biogenesis; cell wall polysaccharide biosynthesis.</text>
</comment>
<dbReference type="eggNOG" id="COG0562">
    <property type="taxonomic scope" value="Bacteria"/>
</dbReference>
<dbReference type="InterPro" id="IPR004379">
    <property type="entry name" value="UDP-GALP_mutase"/>
</dbReference>
<sequence length="416" mass="47700">MRVGSLSLVSADTNTTDITNGAYTGFDLIVVGSGFFGLTVAERVASQLDKRVLVLERRNHIGGNAYSEAEPETGIEVHRYGAHLFHTSNKRVWDYVNQFTDFTGYQHRVFAKYQGQVYTFPMNLHLINQFFGKSHSPDEARELIAEQASEIDTKDAKNLEEKAISLIGRPLYEAFVKGYTAKQWQTDPKELSPSIITRLPVRYNFNNRYFNDTYEGLPVDGYTAWLEKMASHPNIEVRTNVDYFDVRDQIPEGTPTVYTGPLDRYFGYSEGRLGWRTLDFEQEVVPTGDYQGTAVMNYNDIDVPYTRIHEFRHFHPERDYYPTDKTVIVREYSRFASEGDEPYYPINTPENRQKLERYRELAKKEAAERNVLFGGRLGTYKYLDMHMAIGSALSMFDNKIAPHLTEGAPLDGSIDA</sequence>
<evidence type="ECO:0000256" key="6">
    <source>
        <dbReference type="ARBA" id="ARBA00022827"/>
    </source>
</evidence>
<dbReference type="SUPFAM" id="SSF54373">
    <property type="entry name" value="FAD-linked reductases, C-terminal domain"/>
    <property type="match status" value="1"/>
</dbReference>
<dbReference type="Pfam" id="PF13450">
    <property type="entry name" value="NAD_binding_8"/>
    <property type="match status" value="1"/>
</dbReference>
<dbReference type="SUPFAM" id="SSF51971">
    <property type="entry name" value="Nucleotide-binding domain"/>
    <property type="match status" value="1"/>
</dbReference>